<proteinExistence type="predicted"/>
<evidence type="ECO:0000313" key="2">
    <source>
        <dbReference type="EMBL" id="CAL0307987.1"/>
    </source>
</evidence>
<reference evidence="2 3" key="1">
    <citation type="submission" date="2024-03" db="EMBL/GenBank/DDBJ databases">
        <authorList>
            <person name="Martinez-Hernandez J."/>
        </authorList>
    </citation>
    <scope>NUCLEOTIDE SEQUENCE [LARGE SCALE GENOMIC DNA]</scope>
</reference>
<accession>A0AAV1WFR6</accession>
<sequence length="61" mass="6778">MGSGANEYIELSMWLRALIVQHNDAPSKIARRRKEDGKNGGGGGARCKLHEDSESRHPYEP</sequence>
<protein>
    <submittedName>
        <fullName evidence="2">Uncharacterized protein</fullName>
    </submittedName>
</protein>
<dbReference type="EMBL" id="CAXHTB010000006">
    <property type="protein sequence ID" value="CAL0307987.1"/>
    <property type="molecule type" value="Genomic_DNA"/>
</dbReference>
<evidence type="ECO:0000313" key="3">
    <source>
        <dbReference type="Proteomes" id="UP001497480"/>
    </source>
</evidence>
<keyword evidence="3" id="KW-1185">Reference proteome</keyword>
<feature type="region of interest" description="Disordered" evidence="1">
    <location>
        <begin position="25"/>
        <end position="61"/>
    </location>
</feature>
<comment type="caution">
    <text evidence="2">The sequence shown here is derived from an EMBL/GenBank/DDBJ whole genome shotgun (WGS) entry which is preliminary data.</text>
</comment>
<name>A0AAV1WFR6_LUPLU</name>
<organism evidence="2 3">
    <name type="scientific">Lupinus luteus</name>
    <name type="common">European yellow lupine</name>
    <dbReference type="NCBI Taxonomy" id="3873"/>
    <lineage>
        <taxon>Eukaryota</taxon>
        <taxon>Viridiplantae</taxon>
        <taxon>Streptophyta</taxon>
        <taxon>Embryophyta</taxon>
        <taxon>Tracheophyta</taxon>
        <taxon>Spermatophyta</taxon>
        <taxon>Magnoliopsida</taxon>
        <taxon>eudicotyledons</taxon>
        <taxon>Gunneridae</taxon>
        <taxon>Pentapetalae</taxon>
        <taxon>rosids</taxon>
        <taxon>fabids</taxon>
        <taxon>Fabales</taxon>
        <taxon>Fabaceae</taxon>
        <taxon>Papilionoideae</taxon>
        <taxon>50 kb inversion clade</taxon>
        <taxon>genistoids sensu lato</taxon>
        <taxon>core genistoids</taxon>
        <taxon>Genisteae</taxon>
        <taxon>Lupinus</taxon>
    </lineage>
</organism>
<feature type="compositionally biased region" description="Basic and acidic residues" evidence="1">
    <location>
        <begin position="48"/>
        <end position="61"/>
    </location>
</feature>
<dbReference type="AlphaFoldDB" id="A0AAV1WFR6"/>
<evidence type="ECO:0000256" key="1">
    <source>
        <dbReference type="SAM" id="MobiDB-lite"/>
    </source>
</evidence>
<dbReference type="Proteomes" id="UP001497480">
    <property type="component" value="Unassembled WGS sequence"/>
</dbReference>
<gene>
    <name evidence="2" type="ORF">LLUT_LOCUS9047</name>
</gene>